<accession>A0A2T7UNY0</accession>
<evidence type="ECO:0000313" key="1">
    <source>
        <dbReference type="EMBL" id="PVE46413.1"/>
    </source>
</evidence>
<proteinExistence type="predicted"/>
<name>A0A2T7UNY0_9RHOB</name>
<dbReference type="RefSeq" id="WP_107753425.1">
    <property type="nucleotide sequence ID" value="NZ_QBKF01000009.1"/>
</dbReference>
<organism evidence="1 2">
    <name type="scientific">Pararhodobacter aggregans</name>
    <dbReference type="NCBI Taxonomy" id="404875"/>
    <lineage>
        <taxon>Bacteria</taxon>
        <taxon>Pseudomonadati</taxon>
        <taxon>Pseudomonadota</taxon>
        <taxon>Alphaproteobacteria</taxon>
        <taxon>Rhodobacterales</taxon>
        <taxon>Paracoccaceae</taxon>
        <taxon>Pararhodobacter</taxon>
    </lineage>
</organism>
<protein>
    <submittedName>
        <fullName evidence="1">Uncharacterized protein</fullName>
    </submittedName>
</protein>
<dbReference type="AlphaFoldDB" id="A0A2T7UNY0"/>
<comment type="caution">
    <text evidence="1">The sequence shown here is derived from an EMBL/GenBank/DDBJ whole genome shotgun (WGS) entry which is preliminary data.</text>
</comment>
<keyword evidence="2" id="KW-1185">Reference proteome</keyword>
<gene>
    <name evidence="1" type="ORF">DDE23_17395</name>
</gene>
<dbReference type="Proteomes" id="UP000244810">
    <property type="component" value="Unassembled WGS sequence"/>
</dbReference>
<sequence>MAGDLGRTTSRRPFPRMVIFPVKTVAYPTLIPEAQALPGPATAWMGIDVALPIGIGVSGTGRHLARDSQPTESRRLQVTLFTAVALLHHNGSRPPASITVR</sequence>
<reference evidence="1 2" key="1">
    <citation type="journal article" date="2011" name="Syst. Appl. Microbiol.">
        <title>Defluviimonas denitrificans gen. nov., sp. nov., and Pararhodobacter aggregans gen. nov., sp. nov., non-phototrophic Rhodobacteraceae from the biofilter of a marine aquaculture.</title>
        <authorList>
            <person name="Foesel B.U."/>
            <person name="Drake H.L."/>
            <person name="Schramm A."/>
        </authorList>
    </citation>
    <scope>NUCLEOTIDE SEQUENCE [LARGE SCALE GENOMIC DNA]</scope>
    <source>
        <strain evidence="1 2">D1-19</strain>
    </source>
</reference>
<evidence type="ECO:0000313" key="2">
    <source>
        <dbReference type="Proteomes" id="UP000244810"/>
    </source>
</evidence>
<dbReference type="EMBL" id="QDDR01000009">
    <property type="protein sequence ID" value="PVE46413.1"/>
    <property type="molecule type" value="Genomic_DNA"/>
</dbReference>